<dbReference type="RefSeq" id="WP_058351345.1">
    <property type="nucleotide sequence ID" value="NZ_CABMMD010000009.1"/>
</dbReference>
<accession>A0A0V8QIS6</accession>
<dbReference type="AlphaFoldDB" id="A0A0V8QIS6"/>
<dbReference type="STRING" id="290052.ASU35_16785"/>
<comment type="caution">
    <text evidence="1">The sequence shown here is derived from an EMBL/GenBank/DDBJ whole genome shotgun (WGS) entry which is preliminary data.</text>
</comment>
<evidence type="ECO:0000313" key="1">
    <source>
        <dbReference type="EMBL" id="KSV60468.1"/>
    </source>
</evidence>
<name>A0A0V8QIS6_9FIRM</name>
<sequence length="171" mass="19838">MIKRSCKGSSCIGFLEGKINEIDYNSDTSRNGKFNRAIVKTQNCTLEELKTYSKELKKFKNKIPKDTGFPTALQVTVDEELEDAFTEVEENVMSALDLTTLQTRYEIELLWFIYLCELQKDVMKVGAEKERKEDLTGPEMVKRLVEILMLNREQDKEVIEEVKSALLKWEV</sequence>
<dbReference type="Proteomes" id="UP000054874">
    <property type="component" value="Unassembled WGS sequence"/>
</dbReference>
<reference evidence="1 2" key="1">
    <citation type="submission" date="2015-11" db="EMBL/GenBank/DDBJ databases">
        <title>Butyribacter intestini gen. nov., sp. nov., a butyric acid-producing bacterium of the family Lachnospiraceae isolated from the human faeces.</title>
        <authorList>
            <person name="Zou Y."/>
            <person name="Xue W."/>
            <person name="Luo G."/>
            <person name="Lv M."/>
        </authorList>
    </citation>
    <scope>NUCLEOTIDE SEQUENCE [LARGE SCALE GENOMIC DNA]</scope>
    <source>
        <strain evidence="1 2">ACET-33324</strain>
    </source>
</reference>
<gene>
    <name evidence="1" type="ORF">ASU35_16785</name>
</gene>
<dbReference type="OrthoDB" id="2075370at2"/>
<dbReference type="EMBL" id="LNAM01000009">
    <property type="protein sequence ID" value="KSV60468.1"/>
    <property type="molecule type" value="Genomic_DNA"/>
</dbReference>
<organism evidence="1 2">
    <name type="scientific">Acetivibrio ethanolgignens</name>
    <dbReference type="NCBI Taxonomy" id="290052"/>
    <lineage>
        <taxon>Bacteria</taxon>
        <taxon>Bacillati</taxon>
        <taxon>Bacillota</taxon>
        <taxon>Clostridia</taxon>
        <taxon>Eubacteriales</taxon>
        <taxon>Oscillospiraceae</taxon>
        <taxon>Acetivibrio</taxon>
    </lineage>
</organism>
<keyword evidence="2" id="KW-1185">Reference proteome</keyword>
<protein>
    <submittedName>
        <fullName evidence="1">Uncharacterized protein</fullName>
    </submittedName>
</protein>
<evidence type="ECO:0000313" key="2">
    <source>
        <dbReference type="Proteomes" id="UP000054874"/>
    </source>
</evidence>
<proteinExistence type="predicted"/>